<dbReference type="Pfam" id="PF25209">
    <property type="entry name" value="Phage_capsid_4"/>
    <property type="match status" value="1"/>
</dbReference>
<comment type="caution">
    <text evidence="1">The sequence shown here is derived from an EMBL/GenBank/DDBJ whole genome shotgun (WGS) entry which is preliminary data.</text>
</comment>
<organism evidence="1">
    <name type="scientific">marine sediment metagenome</name>
    <dbReference type="NCBI Taxonomy" id="412755"/>
    <lineage>
        <taxon>unclassified sequences</taxon>
        <taxon>metagenomes</taxon>
        <taxon>ecological metagenomes</taxon>
    </lineage>
</organism>
<dbReference type="EMBL" id="LAZR01051202">
    <property type="protein sequence ID" value="KKK85670.1"/>
    <property type="molecule type" value="Genomic_DNA"/>
</dbReference>
<feature type="non-terminal residue" evidence="1">
    <location>
        <position position="1"/>
    </location>
</feature>
<accession>A0A0F8ZHZ0</accession>
<dbReference type="AlphaFoldDB" id="A0A0F8ZHZ0"/>
<evidence type="ECO:0000313" key="1">
    <source>
        <dbReference type="EMBL" id="KKK85670.1"/>
    </source>
</evidence>
<protein>
    <submittedName>
        <fullName evidence="1">Uncharacterized protein</fullName>
    </submittedName>
</protein>
<proteinExistence type="predicted"/>
<sequence length="326" mass="36379">NIMAVGRDQFTKGLVRDMYAYSLESYPQVAPVYTELFEGFDSQGAFEQSTSAIGVGQLDVKPEGEPITYQNAMEGFTVQGRNDTFAAGIEFTMEQVMDMSPTKISNMVTAFASKYTEKYIISKENYYSDFFNKGGFTSGHDIFNGSVPGNTDASGDLCYDSEPFFNLSDNLRPAHPSGTDTYYNAIALSLTETNLQTAYDLMTVTNAVDARGDKMQIQPDILLVPPQLKWKADKLMANTLQIGSAQNDINTVQNLFRVIVWRYLDTATFWAIGKAKSGIKAYNRMPLTFDFFRDEDTKGYKANVVARWGGEVNDFRYWVGSNAPTS</sequence>
<gene>
    <name evidence="1" type="ORF">LCGC14_2770990</name>
</gene>
<name>A0A0F8ZHZ0_9ZZZZ</name>
<reference evidence="1" key="1">
    <citation type="journal article" date="2015" name="Nature">
        <title>Complex archaea that bridge the gap between prokaryotes and eukaryotes.</title>
        <authorList>
            <person name="Spang A."/>
            <person name="Saw J.H."/>
            <person name="Jorgensen S.L."/>
            <person name="Zaremba-Niedzwiedzka K."/>
            <person name="Martijn J."/>
            <person name="Lind A.E."/>
            <person name="van Eijk R."/>
            <person name="Schleper C."/>
            <person name="Guy L."/>
            <person name="Ettema T.J."/>
        </authorList>
    </citation>
    <scope>NUCLEOTIDE SEQUENCE</scope>
</reference>